<evidence type="ECO:0000259" key="5">
    <source>
        <dbReference type="PROSITE" id="PS51720"/>
    </source>
</evidence>
<evidence type="ECO:0000256" key="2">
    <source>
        <dbReference type="ARBA" id="ARBA00022741"/>
    </source>
</evidence>
<proteinExistence type="inferred from homology"/>
<dbReference type="PROSITE" id="PS51720">
    <property type="entry name" value="G_AIG1"/>
    <property type="match status" value="2"/>
</dbReference>
<keyword evidence="3" id="KW-0342">GTP-binding</keyword>
<dbReference type="InterPro" id="IPR045058">
    <property type="entry name" value="GIMA/IAN/Toc"/>
</dbReference>
<sequence>MASNDVQPLKRSSSYQLLPPTMSELRVVLLGNSWSQRSSVGNFILGHTVFNTEEEPDCCLRERGQVKGKEMILINTPDLLHPDISEDKLTEHVKTCERLSDPGPHVFLLVLQPEDFTEEHKLKLCRVLQLFSDQSFDHSLILISTPREESPGFIESYMEHPPLNDMIRMCRYRYLKQGNFELPELLTRLGQTAKENNGEHVSCDVFEDEDAGLFMTTKSEDMKPALNLVLCGRRGAGKTSAAKAILGQTEFPSVSNSSECVKHQGEVCGRRVSLVELPALYEKPQEAVMEESLRCISLCDPEGVHAFILVLPVGPLTDGDKGELKTIQNTFSSRVDDFTMILFTVESDPAAPAVAKFLNKNNYIQELRQRCGGRYVVLNIKDKQQIPELLDMVEKMRTEGSRCFTKDMFTKAQMEKVSRLEAELQDVKQRSEGGGYYNAEMVDDTSELRVQVERVLKEKEEEMKRKDEKHEQELKTLKKKNNEQREEIEQERKQRAKQLQEKDECIQRECRERKKEREEEERRRKRQEESQRQEWKRKVDASEKIVQAEREQRENAERKLELYRKEMKRDRDAWDKERKDMWERIRQEDKQSLEEEKTSFRKLQEEYNRKRRNFVGGASRNSEDDVQPLKRSSSYQLLPPTMSELRVVLLGNSWSQRSSVGNFILGHTVFNTEEEPDCCLRERGQVKEKQIVLINTPDLLHPDISEDKLTEHVKTSSGFRIVLLGKSDKQTKLGNFIIKDQTFHYQRTSSTRDCVSACGELRGKPLTVVKTPNIFSLPVEAVREEMKKCGEVCGRWVSLVELPALYGKPQEAVMEESLRCISLCDPEGVHAFILVLPVGPLTDEDKGELKTIQNTFSSRVDDFTMILFTVESDPTAPAVVNFVQENKDIQELRQSCGGRYVVLNIKDKQQIPELWTWWKKTVKLRMNHPATQQKFTHAQG</sequence>
<dbReference type="SUPFAM" id="SSF52540">
    <property type="entry name" value="P-loop containing nucleoside triphosphate hydrolases"/>
    <property type="match status" value="3"/>
</dbReference>
<evidence type="ECO:0000256" key="3">
    <source>
        <dbReference type="ARBA" id="ARBA00023134"/>
    </source>
</evidence>
<dbReference type="InterPro" id="IPR006703">
    <property type="entry name" value="G_AIG1"/>
</dbReference>
<gene>
    <name evidence="6" type="ORF">D5F01_LYC09885</name>
</gene>
<dbReference type="Proteomes" id="UP000424527">
    <property type="component" value="Unassembled WGS sequence"/>
</dbReference>
<evidence type="ECO:0000256" key="4">
    <source>
        <dbReference type="SAM" id="MobiDB-lite"/>
    </source>
</evidence>
<evidence type="ECO:0000256" key="1">
    <source>
        <dbReference type="ARBA" id="ARBA00008535"/>
    </source>
</evidence>
<dbReference type="Pfam" id="PF04548">
    <property type="entry name" value="AIG1"/>
    <property type="match status" value="4"/>
</dbReference>
<accession>A0A6G0ILX0</accession>
<evidence type="ECO:0000313" key="7">
    <source>
        <dbReference type="Proteomes" id="UP000424527"/>
    </source>
</evidence>
<dbReference type="GO" id="GO:0005525">
    <property type="term" value="F:GTP binding"/>
    <property type="evidence" value="ECO:0007669"/>
    <property type="project" value="UniProtKB-KW"/>
</dbReference>
<keyword evidence="7" id="KW-1185">Reference proteome</keyword>
<feature type="region of interest" description="Disordered" evidence="4">
    <location>
        <begin position="459"/>
        <end position="500"/>
    </location>
</feature>
<protein>
    <submittedName>
        <fullName evidence="6">GTPase IMAP family member 8</fullName>
    </submittedName>
</protein>
<dbReference type="PANTHER" id="PTHR10903">
    <property type="entry name" value="GTPASE, IMAP FAMILY MEMBER-RELATED"/>
    <property type="match status" value="1"/>
</dbReference>
<dbReference type="Gene3D" id="3.40.50.300">
    <property type="entry name" value="P-loop containing nucleotide triphosphate hydrolases"/>
    <property type="match status" value="4"/>
</dbReference>
<feature type="region of interest" description="Disordered" evidence="4">
    <location>
        <begin position="517"/>
        <end position="540"/>
    </location>
</feature>
<feature type="domain" description="AIG1-type G" evidence="5">
    <location>
        <begin position="22"/>
        <end position="210"/>
    </location>
</feature>
<reference evidence="6 7" key="1">
    <citation type="submission" date="2019-07" db="EMBL/GenBank/DDBJ databases">
        <title>Chromosome genome assembly for large yellow croaker.</title>
        <authorList>
            <person name="Xiao S."/>
        </authorList>
    </citation>
    <scope>NUCLEOTIDE SEQUENCE [LARGE SCALE GENOMIC DNA]</scope>
    <source>
        <strain evidence="6">JMULYC20181020</strain>
        <tissue evidence="6">Muscle</tissue>
    </source>
</reference>
<comment type="caution">
    <text evidence="6">The sequence shown here is derived from an EMBL/GenBank/DDBJ whole genome shotgun (WGS) entry which is preliminary data.</text>
</comment>
<feature type="domain" description="AIG1-type G" evidence="5">
    <location>
        <begin position="223"/>
        <end position="413"/>
    </location>
</feature>
<dbReference type="PANTHER" id="PTHR10903:SF188">
    <property type="entry name" value="GTPASE IMAP FAMILY MEMBER 2-LIKE-RELATED"/>
    <property type="match status" value="1"/>
</dbReference>
<evidence type="ECO:0000313" key="6">
    <source>
        <dbReference type="EMBL" id="KAE8292515.1"/>
    </source>
</evidence>
<dbReference type="AlphaFoldDB" id="A0A6G0ILX0"/>
<keyword evidence="2" id="KW-0547">Nucleotide-binding</keyword>
<organism evidence="6 7">
    <name type="scientific">Larimichthys crocea</name>
    <name type="common">Large yellow croaker</name>
    <name type="synonym">Pseudosciaena crocea</name>
    <dbReference type="NCBI Taxonomy" id="215358"/>
    <lineage>
        <taxon>Eukaryota</taxon>
        <taxon>Metazoa</taxon>
        <taxon>Chordata</taxon>
        <taxon>Craniata</taxon>
        <taxon>Vertebrata</taxon>
        <taxon>Euteleostomi</taxon>
        <taxon>Actinopterygii</taxon>
        <taxon>Neopterygii</taxon>
        <taxon>Teleostei</taxon>
        <taxon>Neoteleostei</taxon>
        <taxon>Acanthomorphata</taxon>
        <taxon>Eupercaria</taxon>
        <taxon>Sciaenidae</taxon>
        <taxon>Larimichthys</taxon>
    </lineage>
</organism>
<dbReference type="EMBL" id="REGW02000009">
    <property type="protein sequence ID" value="KAE8292515.1"/>
    <property type="molecule type" value="Genomic_DNA"/>
</dbReference>
<comment type="similarity">
    <text evidence="1">Belongs to the TRAFAC class TrmE-Era-EngA-EngB-Septin-like GTPase superfamily. AIG1/Toc34/Toc159-like paraseptin GTPase family. IAN subfamily.</text>
</comment>
<dbReference type="InterPro" id="IPR027417">
    <property type="entry name" value="P-loop_NTPase"/>
</dbReference>
<name>A0A6G0ILX0_LARCR</name>